<dbReference type="Gene3D" id="2.120.10.30">
    <property type="entry name" value="TolB, C-terminal domain"/>
    <property type="match status" value="3"/>
</dbReference>
<dbReference type="SMART" id="SM00219">
    <property type="entry name" value="TyrKc"/>
    <property type="match status" value="1"/>
</dbReference>
<accession>A0AAW2I2D8</accession>
<dbReference type="PROSITE" id="PS50011">
    <property type="entry name" value="PROTEIN_KINASE_DOM"/>
    <property type="match status" value="1"/>
</dbReference>
<keyword evidence="6 15" id="KW-0547">Nucleotide-binding</keyword>
<evidence type="ECO:0000256" key="9">
    <source>
        <dbReference type="ARBA" id="ARBA00022989"/>
    </source>
</evidence>
<evidence type="ECO:0000256" key="4">
    <source>
        <dbReference type="ARBA" id="ARBA00022692"/>
    </source>
</evidence>
<dbReference type="InterPro" id="IPR050122">
    <property type="entry name" value="RTK"/>
</dbReference>
<dbReference type="InterPro" id="IPR011042">
    <property type="entry name" value="6-blade_b-propeller_TolB-like"/>
</dbReference>
<feature type="signal peptide" evidence="18">
    <location>
        <begin position="1"/>
        <end position="23"/>
    </location>
</feature>
<evidence type="ECO:0000256" key="1">
    <source>
        <dbReference type="ARBA" id="ARBA00004167"/>
    </source>
</evidence>
<dbReference type="GO" id="GO:0032006">
    <property type="term" value="P:regulation of TOR signaling"/>
    <property type="evidence" value="ECO:0007669"/>
    <property type="project" value="TreeGrafter"/>
</dbReference>
<evidence type="ECO:0000256" key="7">
    <source>
        <dbReference type="ARBA" id="ARBA00022777"/>
    </source>
</evidence>
<comment type="subcellular location">
    <subcellularLocation>
        <location evidence="1">Membrane</location>
        <topology evidence="1">Single-pass membrane protein</topology>
    </subcellularLocation>
</comment>
<dbReference type="InterPro" id="IPR008266">
    <property type="entry name" value="Tyr_kinase_AS"/>
</dbReference>
<evidence type="ECO:0000256" key="3">
    <source>
        <dbReference type="ARBA" id="ARBA00022679"/>
    </source>
</evidence>
<dbReference type="InterPro" id="IPR001245">
    <property type="entry name" value="Ser-Thr/Tyr_kinase_cat_dom"/>
</dbReference>
<keyword evidence="13" id="KW-0325">Glycoprotein</keyword>
<dbReference type="PROSITE" id="PS00239">
    <property type="entry name" value="RECEPTOR_TYR_KIN_II"/>
    <property type="match status" value="1"/>
</dbReference>
<dbReference type="InterPro" id="IPR020635">
    <property type="entry name" value="Tyr_kinase_cat_dom"/>
</dbReference>
<dbReference type="InterPro" id="IPR017441">
    <property type="entry name" value="Protein_kinase_ATP_BS"/>
</dbReference>
<feature type="domain" description="Fibronectin type-III" evidence="20">
    <location>
        <begin position="1586"/>
        <end position="1698"/>
    </location>
</feature>
<gene>
    <name evidence="21" type="ORF">PYX00_003912</name>
</gene>
<dbReference type="SMART" id="SM00135">
    <property type="entry name" value="LY"/>
    <property type="match status" value="5"/>
</dbReference>
<sequence>MDKFRCLLVQGLIWIWILSDVIDCNILDEDFQTLCSQRCPFQNKSKEYFDVGCGNDCKIDQDIPAAKNTDFYMFQNLNANSKYVVSISMRNAVGEGPAAIAEISTPPEPSAKDTLQPILILGSKHRVIKQGADMMLDVPVVIYESSNLITGIGIHVSKNLLFISDSAGYVSVTSLKKYSQPKHVLTPSETNFKPLDLSVDWLNQHLYILGEISHRKSTLWQVARCGLDGKGLTVAVAGIMSKPLHIEVDPYNGYLFWLIQGHSRGGLYRLDLANISNGIKREVIPDIILEDPNLGAFIVDHTNFAILVPNHSKNTVFSVSLDGREVVDMRSNTQQALFQNVISLAVANGLFYWTNGEEVLAEDYHEEYHTYFHNHYLGSKNRSYISVSVDLPTSQPIPVPVNPPIHVQAVLGGRVAKITWEAPHLVGGQGKGAWQNWSYELQIRNERTGEVRTHSDINNATFVTIEDLEEDTEYVIKASAYTSSGNGPWSSEFHGKTLRAPENGRYPLILWSAADGLLESDVTGEEVETLISQEKLKDYHFMDIAWYKDKLYLVTNTTRVYWYNLTTHEYHRFHHLESVGSVAVDWIGKKLYWSNPKQQVILRGDLEGKSQENLLILTIAKELNIDSEHAFIYWSTGLAVECARLNGDGRRVYYPAEWFPGKHVKGLTLNMDDRHVYWIVRSNEGSTLYKAPMAHYSDAVTDEIIPIKISSLQHPNMQGPLCYFSDHLLWLQDNRNAVIGDLTGHNEAIISGVSLSGLNMIAVMDDNMHSKLDKNVNVIPRPVDESTIRIVGSSRTFNITWEPVSNVNFGDVFYELKTEDYLSQTYVRTTDHELVYERAKELRPYSELRITLQAYTYWGSSIPVESVIHSPESPPSAPTNPRVFITRRRNATTGESEIAGLLRWDPPDQPNGVITRYRIRCWYYLADVEVSSHVDLYPDKEELTMKNLVENTTYYFQVQAFTSAGEGKYTEMIFANTSVEKPVPTLLVAARDSITITDCDREMYKVLLSGDQPTDATLNSHERTVYWLNEMHEILSIGLDGTGKTKIHTLNGTGLSIAIDWIGRFLYWSELEERDQSSLTSSIYRMDLNQIENGFANVEKLLRRSKRIEQIEVSPFTNAMYWVEVNRHGSGHLMESRLDGSNLKPLFTGGGQCSCVENPKVGRTFATDQTDPQNIQMIYSDDLQGHIYQTGASGCECNVVVHSPKIPPTSITTDHRYLFWTNDVEDVIHIRKDTSDVQEFVLSGVRRIKAVGSHLQPLPPANCLIPRQSTTTAVLLDNTARSITLQLPKPERDRECSNVSLASVQYTIYFGLITESGTSECIDRISTCRAIITYHETIKVDELKPFSSYVFMISLKNYYSDLEGVTPIIGPPVVFETSAGAPSPPQNVTVAVLDPNVVEVSWYPPRDLNDRVVWYEVHWRTEGTIAGVRQSGEQIVPETDRTDEIKTYKTFKIKKLLPGQLYLIWVRAYSQNSDKYSDSEGVEVETFQQPDNITLVEATPYSLEIIWSPPANTTLEHLIQYSNVSGEWVSVTRKRESADRYLAKNLSPKTSYRFRTVILYSRSKEPYIWPQDRGFNFETLGDRPSRPGTPVIQHLRRDVYQVTWEKSRDNGAEIEFYILEGRFRTVWRTKREANYTLQESNKVEMDEWIIYYNGTDNYWIITELSPSLKYVFRVKAKNKYGWSDSSETSKSFDFTEAAMLADQQELGIVLITVPLVLLFCIVVLVTFCCFSKRRDKEKKDLKILTLATRNQGPDVELATLRELPRRGNFIHNANILYVASPDPPTDEEIALLPPVRRDQFKLTKFLGSGAFGEVYEGVAQGFPGAPDGEIRVAIKALRKGATEQEKAEFLKEAQLMSHFKHEHILQLLGVCLDNDPNYILMELMEGGDLLSYLRQNRPFIAPSNSMQLEDLLAMCVDVAKGCRYLEEMHFVHRDLACRNCLVSSTDPRTRIVKIGDFGLARDIYKNDYYRKEGEGLLPVRWMAPESLIDGVFTSQSDVWAFGVLIWEIMTLGQQPYPARTNLEVLHYVRTGGRLGRPSNCSEELYQLMLKCWSFNPENRPTFKYCLENLKDLKSRTANATLRADAAGDYLEARSADVPRVEGRGDSPTPPEPHRYLELIYDEEVLGDAGDGYEVPRALQKRLKGRCRTLSSSSVASEGSCSTVSYPPSALLVEATTSDNATYFGSRTADLSSLQKLLVNGAVPNGYRRELDAERLDSAPANGS</sequence>
<keyword evidence="18" id="KW-0732">Signal</keyword>
<keyword evidence="11" id="KW-0829">Tyrosine-protein kinase</keyword>
<dbReference type="GO" id="GO:0005886">
    <property type="term" value="C:plasma membrane"/>
    <property type="evidence" value="ECO:0007669"/>
    <property type="project" value="TreeGrafter"/>
</dbReference>
<dbReference type="InterPro" id="IPR036116">
    <property type="entry name" value="FN3_sf"/>
</dbReference>
<keyword evidence="4 16" id="KW-0812">Transmembrane</keyword>
<dbReference type="InterPro" id="IPR002011">
    <property type="entry name" value="Tyr_kinase_rcpt_2_CS"/>
</dbReference>
<keyword evidence="2 16" id="KW-0597">Phosphoprotein</keyword>
<feature type="domain" description="Fibronectin type-III" evidence="20">
    <location>
        <begin position="399"/>
        <end position="500"/>
    </location>
</feature>
<evidence type="ECO:0000256" key="12">
    <source>
        <dbReference type="ARBA" id="ARBA00023170"/>
    </source>
</evidence>
<dbReference type="SUPFAM" id="SSF63825">
    <property type="entry name" value="YWTD domain"/>
    <property type="match status" value="3"/>
</dbReference>
<evidence type="ECO:0000256" key="16">
    <source>
        <dbReference type="RuleBase" id="RU000312"/>
    </source>
</evidence>
<feature type="domain" description="Fibronectin type-III" evidence="20">
    <location>
        <begin position="1384"/>
        <end position="1492"/>
    </location>
</feature>
<evidence type="ECO:0000256" key="8">
    <source>
        <dbReference type="ARBA" id="ARBA00022840"/>
    </source>
</evidence>
<dbReference type="EMBL" id="JARGDH010000002">
    <property type="protein sequence ID" value="KAL0276319.1"/>
    <property type="molecule type" value="Genomic_DNA"/>
</dbReference>
<evidence type="ECO:0000256" key="11">
    <source>
        <dbReference type="ARBA" id="ARBA00023137"/>
    </source>
</evidence>
<dbReference type="CDD" id="cd05044">
    <property type="entry name" value="PTKc_c-ros"/>
    <property type="match status" value="1"/>
</dbReference>
<feature type="domain" description="Protein kinase" evidence="19">
    <location>
        <begin position="1800"/>
        <end position="2081"/>
    </location>
</feature>
<dbReference type="InterPro" id="IPR000719">
    <property type="entry name" value="Prot_kinase_dom"/>
</dbReference>
<feature type="domain" description="Fibronectin type-III" evidence="20">
    <location>
        <begin position="779"/>
        <end position="876"/>
    </location>
</feature>
<dbReference type="InterPro" id="IPR011009">
    <property type="entry name" value="Kinase-like_dom_sf"/>
</dbReference>
<proteinExistence type="inferred from homology"/>
<keyword evidence="10 17" id="KW-0472">Membrane</keyword>
<keyword evidence="9 17" id="KW-1133">Transmembrane helix</keyword>
<comment type="caution">
    <text evidence="21">The sequence shown here is derived from an EMBL/GenBank/DDBJ whole genome shotgun (WGS) entry which is preliminary data.</text>
</comment>
<dbReference type="EC" id="2.7.10.1" evidence="16"/>
<evidence type="ECO:0000256" key="2">
    <source>
        <dbReference type="ARBA" id="ARBA00022553"/>
    </source>
</evidence>
<evidence type="ECO:0000256" key="5">
    <source>
        <dbReference type="ARBA" id="ARBA00022737"/>
    </source>
</evidence>
<feature type="binding site" evidence="15">
    <location>
        <position position="1835"/>
    </location>
    <ligand>
        <name>ATP</name>
        <dbReference type="ChEBI" id="CHEBI:30616"/>
    </ligand>
</feature>
<feature type="domain" description="Fibronectin type-III" evidence="20">
    <location>
        <begin position="877"/>
        <end position="980"/>
    </location>
</feature>
<protein>
    <recommendedName>
        <fullName evidence="16">Tyrosine-protein kinase receptor</fullName>
        <ecNumber evidence="16">2.7.10.1</ecNumber>
    </recommendedName>
</protein>
<dbReference type="PANTHER" id="PTHR24416:SF527">
    <property type="entry name" value="PROTO-ONCOGENE TYROSINE-PROTEIN KINASE ROS"/>
    <property type="match status" value="1"/>
</dbReference>
<dbReference type="Gene3D" id="1.10.510.10">
    <property type="entry name" value="Transferase(Phosphotransferase) domain 1"/>
    <property type="match status" value="1"/>
</dbReference>
<dbReference type="SUPFAM" id="SSF56112">
    <property type="entry name" value="Protein kinase-like (PK-like)"/>
    <property type="match status" value="1"/>
</dbReference>
<dbReference type="Gene3D" id="3.30.200.20">
    <property type="entry name" value="Phosphorylase Kinase, domain 1"/>
    <property type="match status" value="1"/>
</dbReference>
<name>A0AAW2I2D8_9NEOP</name>
<dbReference type="Gene3D" id="2.60.40.10">
    <property type="entry name" value="Immunoglobulins"/>
    <property type="match status" value="5"/>
</dbReference>
<dbReference type="GO" id="GO:0007169">
    <property type="term" value="P:cell surface receptor protein tyrosine kinase signaling pathway"/>
    <property type="evidence" value="ECO:0007669"/>
    <property type="project" value="InterPro"/>
</dbReference>
<dbReference type="InterPro" id="IPR013783">
    <property type="entry name" value="Ig-like_fold"/>
</dbReference>
<reference evidence="21" key="1">
    <citation type="journal article" date="2024" name="Gigascience">
        <title>Chromosome-level genome of the poultry shaft louse Menopon gallinae provides insight into the host-switching and adaptive evolution of parasitic lice.</title>
        <authorList>
            <person name="Xu Y."/>
            <person name="Ma L."/>
            <person name="Liu S."/>
            <person name="Liang Y."/>
            <person name="Liu Q."/>
            <person name="He Z."/>
            <person name="Tian L."/>
            <person name="Duan Y."/>
            <person name="Cai W."/>
            <person name="Li H."/>
            <person name="Song F."/>
        </authorList>
    </citation>
    <scope>NUCLEOTIDE SEQUENCE</scope>
    <source>
        <strain evidence="21">Cailab_2023a</strain>
    </source>
</reference>
<comment type="similarity">
    <text evidence="16">Belongs to the protein kinase superfamily. Tyr protein kinase family. Insulin receptor subfamily.</text>
</comment>
<dbReference type="FunFam" id="1.10.510.10:FF:000341">
    <property type="entry name" value="Tyrosine-protein kinase receptor"/>
    <property type="match status" value="1"/>
</dbReference>
<evidence type="ECO:0000313" key="21">
    <source>
        <dbReference type="EMBL" id="KAL0276319.1"/>
    </source>
</evidence>
<organism evidence="21">
    <name type="scientific">Menopon gallinae</name>
    <name type="common">poultry shaft louse</name>
    <dbReference type="NCBI Taxonomy" id="328185"/>
    <lineage>
        <taxon>Eukaryota</taxon>
        <taxon>Metazoa</taxon>
        <taxon>Ecdysozoa</taxon>
        <taxon>Arthropoda</taxon>
        <taxon>Hexapoda</taxon>
        <taxon>Insecta</taxon>
        <taxon>Pterygota</taxon>
        <taxon>Neoptera</taxon>
        <taxon>Paraneoptera</taxon>
        <taxon>Psocodea</taxon>
        <taxon>Troctomorpha</taxon>
        <taxon>Phthiraptera</taxon>
        <taxon>Amblycera</taxon>
        <taxon>Menoponidae</taxon>
        <taxon>Menopon</taxon>
    </lineage>
</organism>
<evidence type="ECO:0000259" key="20">
    <source>
        <dbReference type="PROSITE" id="PS50853"/>
    </source>
</evidence>
<dbReference type="GO" id="GO:0043235">
    <property type="term" value="C:receptor complex"/>
    <property type="evidence" value="ECO:0007669"/>
    <property type="project" value="TreeGrafter"/>
</dbReference>
<keyword evidence="7" id="KW-0418">Kinase</keyword>
<dbReference type="Pfam" id="PF07714">
    <property type="entry name" value="PK_Tyr_Ser-Thr"/>
    <property type="match status" value="1"/>
</dbReference>
<evidence type="ECO:0000256" key="13">
    <source>
        <dbReference type="ARBA" id="ARBA00023180"/>
    </source>
</evidence>
<dbReference type="InterPro" id="IPR000033">
    <property type="entry name" value="LDLR_classB_rpt"/>
</dbReference>
<dbReference type="PROSITE" id="PS00109">
    <property type="entry name" value="PROTEIN_KINASE_TYR"/>
    <property type="match status" value="1"/>
</dbReference>
<evidence type="ECO:0000256" key="17">
    <source>
        <dbReference type="SAM" id="Phobius"/>
    </source>
</evidence>
<evidence type="ECO:0000256" key="6">
    <source>
        <dbReference type="ARBA" id="ARBA00022741"/>
    </source>
</evidence>
<dbReference type="PANTHER" id="PTHR24416">
    <property type="entry name" value="TYROSINE-PROTEIN KINASE RECEPTOR"/>
    <property type="match status" value="1"/>
</dbReference>
<keyword evidence="8 15" id="KW-0067">ATP-binding</keyword>
<dbReference type="SUPFAM" id="SSF49265">
    <property type="entry name" value="Fibronectin type III"/>
    <property type="match status" value="4"/>
</dbReference>
<keyword evidence="3" id="KW-0808">Transferase</keyword>
<keyword evidence="5" id="KW-0677">Repeat</keyword>
<evidence type="ECO:0000256" key="14">
    <source>
        <dbReference type="ARBA" id="ARBA00051243"/>
    </source>
</evidence>
<evidence type="ECO:0000256" key="10">
    <source>
        <dbReference type="ARBA" id="ARBA00023136"/>
    </source>
</evidence>
<evidence type="ECO:0000256" key="18">
    <source>
        <dbReference type="SAM" id="SignalP"/>
    </source>
</evidence>
<dbReference type="GO" id="GO:0004714">
    <property type="term" value="F:transmembrane receptor protein tyrosine kinase activity"/>
    <property type="evidence" value="ECO:0007669"/>
    <property type="project" value="UniProtKB-EC"/>
</dbReference>
<dbReference type="SMART" id="SM00060">
    <property type="entry name" value="FN3"/>
    <property type="match status" value="7"/>
</dbReference>
<comment type="catalytic activity">
    <reaction evidence="14 16">
        <text>L-tyrosyl-[protein] + ATP = O-phospho-L-tyrosyl-[protein] + ADP + H(+)</text>
        <dbReference type="Rhea" id="RHEA:10596"/>
        <dbReference type="Rhea" id="RHEA-COMP:10136"/>
        <dbReference type="Rhea" id="RHEA-COMP:20101"/>
        <dbReference type="ChEBI" id="CHEBI:15378"/>
        <dbReference type="ChEBI" id="CHEBI:30616"/>
        <dbReference type="ChEBI" id="CHEBI:46858"/>
        <dbReference type="ChEBI" id="CHEBI:61978"/>
        <dbReference type="ChEBI" id="CHEBI:456216"/>
        <dbReference type="EC" id="2.7.10.1"/>
    </reaction>
</comment>
<evidence type="ECO:0000259" key="19">
    <source>
        <dbReference type="PROSITE" id="PS50011"/>
    </source>
</evidence>
<feature type="transmembrane region" description="Helical" evidence="17">
    <location>
        <begin position="1706"/>
        <end position="1730"/>
    </location>
</feature>
<dbReference type="PROSITE" id="PS50853">
    <property type="entry name" value="FN3"/>
    <property type="match status" value="5"/>
</dbReference>
<dbReference type="PRINTS" id="PR00109">
    <property type="entry name" value="TYRKINASE"/>
</dbReference>
<dbReference type="InterPro" id="IPR003961">
    <property type="entry name" value="FN3_dom"/>
</dbReference>
<dbReference type="CDD" id="cd00063">
    <property type="entry name" value="FN3"/>
    <property type="match status" value="5"/>
</dbReference>
<evidence type="ECO:0000256" key="15">
    <source>
        <dbReference type="PROSITE-ProRule" id="PRU10141"/>
    </source>
</evidence>
<keyword evidence="12 16" id="KW-0675">Receptor</keyword>
<dbReference type="PROSITE" id="PS00107">
    <property type="entry name" value="PROTEIN_KINASE_ATP"/>
    <property type="match status" value="1"/>
</dbReference>
<dbReference type="Pfam" id="PF00041">
    <property type="entry name" value="fn3"/>
    <property type="match status" value="5"/>
</dbReference>
<feature type="chain" id="PRO_5043565208" description="Tyrosine-protein kinase receptor" evidence="18">
    <location>
        <begin position="24"/>
        <end position="2223"/>
    </location>
</feature>
<dbReference type="GO" id="GO:0005524">
    <property type="term" value="F:ATP binding"/>
    <property type="evidence" value="ECO:0007669"/>
    <property type="project" value="UniProtKB-UniRule"/>
</dbReference>